<reference evidence="2" key="1">
    <citation type="journal article" date="2021" name="Nat. Commun.">
        <title>Genetic determinants of endophytism in the Arabidopsis root mycobiome.</title>
        <authorList>
            <person name="Mesny F."/>
            <person name="Miyauchi S."/>
            <person name="Thiergart T."/>
            <person name="Pickel B."/>
            <person name="Atanasova L."/>
            <person name="Karlsson M."/>
            <person name="Huettel B."/>
            <person name="Barry K.W."/>
            <person name="Haridas S."/>
            <person name="Chen C."/>
            <person name="Bauer D."/>
            <person name="Andreopoulos W."/>
            <person name="Pangilinan J."/>
            <person name="LaButti K."/>
            <person name="Riley R."/>
            <person name="Lipzen A."/>
            <person name="Clum A."/>
            <person name="Drula E."/>
            <person name="Henrissat B."/>
            <person name="Kohler A."/>
            <person name="Grigoriev I.V."/>
            <person name="Martin F.M."/>
            <person name="Hacquard S."/>
        </authorList>
    </citation>
    <scope>NUCLEOTIDE SEQUENCE</scope>
    <source>
        <strain evidence="2">MPI-CAGE-AT-0021</strain>
    </source>
</reference>
<gene>
    <name evidence="2" type="ORF">B0J13DRAFT_663371</name>
</gene>
<dbReference type="InterPro" id="IPR001031">
    <property type="entry name" value="Thioesterase"/>
</dbReference>
<feature type="domain" description="Thioesterase" evidence="1">
    <location>
        <begin position="17"/>
        <end position="126"/>
    </location>
</feature>
<dbReference type="AlphaFoldDB" id="A0A9P9EZU0"/>
<dbReference type="Pfam" id="PF00975">
    <property type="entry name" value="Thioesterase"/>
    <property type="match status" value="1"/>
</dbReference>
<dbReference type="EMBL" id="JAGMUU010000007">
    <property type="protein sequence ID" value="KAH7149622.1"/>
    <property type="molecule type" value="Genomic_DNA"/>
</dbReference>
<dbReference type="SUPFAM" id="SSF53474">
    <property type="entry name" value="alpha/beta-Hydrolases"/>
    <property type="match status" value="1"/>
</dbReference>
<comment type="caution">
    <text evidence="2">The sequence shown here is derived from an EMBL/GenBank/DDBJ whole genome shotgun (WGS) entry which is preliminary data.</text>
</comment>
<dbReference type="OrthoDB" id="10253869at2759"/>
<proteinExistence type="predicted"/>
<dbReference type="InterPro" id="IPR029058">
    <property type="entry name" value="AB_hydrolase_fold"/>
</dbReference>
<evidence type="ECO:0000313" key="3">
    <source>
        <dbReference type="Proteomes" id="UP000717696"/>
    </source>
</evidence>
<name>A0A9P9EZU0_9HYPO</name>
<protein>
    <submittedName>
        <fullName evidence="2">Beta-ketoacyl synthase</fullName>
    </submittedName>
</protein>
<organism evidence="2 3">
    <name type="scientific">Dactylonectria estremocensis</name>
    <dbReference type="NCBI Taxonomy" id="1079267"/>
    <lineage>
        <taxon>Eukaryota</taxon>
        <taxon>Fungi</taxon>
        <taxon>Dikarya</taxon>
        <taxon>Ascomycota</taxon>
        <taxon>Pezizomycotina</taxon>
        <taxon>Sordariomycetes</taxon>
        <taxon>Hypocreomycetidae</taxon>
        <taxon>Hypocreales</taxon>
        <taxon>Nectriaceae</taxon>
        <taxon>Dactylonectria</taxon>
    </lineage>
</organism>
<keyword evidence="3" id="KW-1185">Reference proteome</keyword>
<evidence type="ECO:0000259" key="1">
    <source>
        <dbReference type="Pfam" id="PF00975"/>
    </source>
</evidence>
<sequence>MEVVTLIQGNEESSLTPFFMVHAISGIALPFLRLDSLGENDRPVYGITNHVHCPGHEHLDYPSSLSELAKRYIREIQQIQPHGPYLLGGWSFGGMIAMFMAQILESRDQEVLKVIMIDSANPEAFPSFRNAEEHKEFSQATYAKISEQLDVNHLDGSSPASASKEMHSIDYHTISDPNEWDTMNTGDTTSSRASSVFDVYTPDERPGTPISLPCSSEGSSALCSDEESVCDAQEEEYWDDFEEHFEMAQLKDLLLNISHHVHHGLGLITSVSPGDLFQPGTKSDFDVLLVKCQPEPLEFYQTHHDAKGAEFLWSVMREKSMLWNAAQFRSFETVPFSGDHDGAFEPQFVGELSMILRDGLGRIG</sequence>
<accession>A0A9P9EZU0</accession>
<dbReference type="Gene3D" id="3.40.50.1820">
    <property type="entry name" value="alpha/beta hydrolase"/>
    <property type="match status" value="1"/>
</dbReference>
<dbReference type="Proteomes" id="UP000717696">
    <property type="component" value="Unassembled WGS sequence"/>
</dbReference>
<evidence type="ECO:0000313" key="2">
    <source>
        <dbReference type="EMBL" id="KAH7149622.1"/>
    </source>
</evidence>